<sequence length="445" mass="50079">MPTTRKIIALAGVGDLGRYVSEELHASSQFDIVVLTRGNGQPWFTELGVSVHKTDYTVSSIISILNATHATILISFINDPTPTYVITHAALLSACRQSATCKHLIPSEWIGDSETYPLKPDFYATSREPFRQMLKEQEEVEWTLFNTGWLADYFMPKEYTYMKPVPLEFPVDANNWRANVRGTGDEGQSWTCARDVARAVVELCKADKWESHTYVAGEWSTFNAAIKTMESFYGRPMPRTYRTLEDIRLSLATSLRIAAMASPALTPSFLGKPIEICIVTPSHKRTIAALSTLGIGPWRIYTCSPQNTTAQTYHNKPSPFTLRFCYAAITPSDPNSMIYEVIEPVSGPTIFQEFLDEKGEGIHHVAYDCNGIAMEERVRGFKERGFECVQSGKWMVGGENEFAFFENREGGLGLGTCFETIKFEEGWGWPEPDEWFPAKEEEEGE</sequence>
<organism evidence="4 5">
    <name type="scientific">Cladonia borealis</name>
    <dbReference type="NCBI Taxonomy" id="184061"/>
    <lineage>
        <taxon>Eukaryota</taxon>
        <taxon>Fungi</taxon>
        <taxon>Dikarya</taxon>
        <taxon>Ascomycota</taxon>
        <taxon>Pezizomycotina</taxon>
        <taxon>Lecanoromycetes</taxon>
        <taxon>OSLEUM clade</taxon>
        <taxon>Lecanoromycetidae</taxon>
        <taxon>Lecanorales</taxon>
        <taxon>Lecanorineae</taxon>
        <taxon>Cladoniaceae</taxon>
        <taxon>Cladonia</taxon>
    </lineage>
</organism>
<dbReference type="Gene3D" id="3.10.180.10">
    <property type="entry name" value="2,3-Dihydroxybiphenyl 1,2-Dioxygenase, domain 1"/>
    <property type="match status" value="1"/>
</dbReference>
<keyword evidence="2" id="KW-0521">NADP</keyword>
<reference evidence="4" key="1">
    <citation type="submission" date="2023-03" db="EMBL/GenBank/DDBJ databases">
        <title>Complete genome of Cladonia borealis.</title>
        <authorList>
            <person name="Park H."/>
        </authorList>
    </citation>
    <scope>NUCLEOTIDE SEQUENCE</scope>
    <source>
        <strain evidence="4">ANT050790</strain>
    </source>
</reference>
<evidence type="ECO:0000256" key="3">
    <source>
        <dbReference type="ARBA" id="ARBA00023002"/>
    </source>
</evidence>
<evidence type="ECO:0000313" key="4">
    <source>
        <dbReference type="EMBL" id="KAK0513276.1"/>
    </source>
</evidence>
<accession>A0AA39R4G0</accession>
<dbReference type="SUPFAM" id="SSF51735">
    <property type="entry name" value="NAD(P)-binding Rossmann-fold domains"/>
    <property type="match status" value="1"/>
</dbReference>
<dbReference type="InterPro" id="IPR036291">
    <property type="entry name" value="NAD(P)-bd_dom_sf"/>
</dbReference>
<dbReference type="PANTHER" id="PTHR47706">
    <property type="entry name" value="NMRA-LIKE FAMILY PROTEIN"/>
    <property type="match status" value="1"/>
</dbReference>
<dbReference type="InterPro" id="IPR051609">
    <property type="entry name" value="NmrA/Isoflavone_reductase-like"/>
</dbReference>
<dbReference type="Gene3D" id="3.40.50.720">
    <property type="entry name" value="NAD(P)-binding Rossmann-like Domain"/>
    <property type="match status" value="1"/>
</dbReference>
<dbReference type="SUPFAM" id="SSF54593">
    <property type="entry name" value="Glyoxalase/Bleomycin resistance protein/Dihydroxybiphenyl dioxygenase"/>
    <property type="match status" value="1"/>
</dbReference>
<keyword evidence="3" id="KW-0560">Oxidoreductase</keyword>
<dbReference type="Proteomes" id="UP001166286">
    <property type="component" value="Unassembled WGS sequence"/>
</dbReference>
<dbReference type="AlphaFoldDB" id="A0AA39R4G0"/>
<dbReference type="Pfam" id="PF13669">
    <property type="entry name" value="Glyoxalase_4"/>
    <property type="match status" value="1"/>
</dbReference>
<dbReference type="GO" id="GO:0016491">
    <property type="term" value="F:oxidoreductase activity"/>
    <property type="evidence" value="ECO:0007669"/>
    <property type="project" value="UniProtKB-KW"/>
</dbReference>
<protein>
    <submittedName>
        <fullName evidence="4">Uncharacterized protein</fullName>
    </submittedName>
</protein>
<dbReference type="InterPro" id="IPR029068">
    <property type="entry name" value="Glyas_Bleomycin-R_OHBP_Dase"/>
</dbReference>
<dbReference type="PANTHER" id="PTHR47706:SF4">
    <property type="entry name" value="NMRA-LIKE DOMAIN-CONTAINING PROTEIN"/>
    <property type="match status" value="1"/>
</dbReference>
<comment type="similarity">
    <text evidence="1">Belongs to the NmrA-type oxidoreductase family. Isoflavone reductase subfamily.</text>
</comment>
<proteinExistence type="inferred from homology"/>
<evidence type="ECO:0000313" key="5">
    <source>
        <dbReference type="Proteomes" id="UP001166286"/>
    </source>
</evidence>
<comment type="caution">
    <text evidence="4">The sequence shown here is derived from an EMBL/GenBank/DDBJ whole genome shotgun (WGS) entry which is preliminary data.</text>
</comment>
<keyword evidence="5" id="KW-1185">Reference proteome</keyword>
<name>A0AA39R4G0_9LECA</name>
<evidence type="ECO:0000256" key="1">
    <source>
        <dbReference type="ARBA" id="ARBA00005725"/>
    </source>
</evidence>
<gene>
    <name evidence="4" type="ORF">JMJ35_004262</name>
</gene>
<dbReference type="EMBL" id="JAFEKC020000008">
    <property type="protein sequence ID" value="KAK0513276.1"/>
    <property type="molecule type" value="Genomic_DNA"/>
</dbReference>
<evidence type="ECO:0000256" key="2">
    <source>
        <dbReference type="ARBA" id="ARBA00022857"/>
    </source>
</evidence>